<reference evidence="2" key="2">
    <citation type="submission" date="2023-06" db="EMBL/GenBank/DDBJ databases">
        <authorList>
            <consortium name="Lawrence Berkeley National Laboratory"/>
            <person name="Haridas S."/>
            <person name="Hensen N."/>
            <person name="Bonometti L."/>
            <person name="Westerberg I."/>
            <person name="Brannstrom I.O."/>
            <person name="Guillou S."/>
            <person name="Cros-Aarteil S."/>
            <person name="Calhoun S."/>
            <person name="Kuo A."/>
            <person name="Mondo S."/>
            <person name="Pangilinan J."/>
            <person name="Riley R."/>
            <person name="LaButti K."/>
            <person name="Andreopoulos B."/>
            <person name="Lipzen A."/>
            <person name="Chen C."/>
            <person name="Yanf M."/>
            <person name="Daum C."/>
            <person name="Ng V."/>
            <person name="Clum A."/>
            <person name="Steindorff A."/>
            <person name="Ohm R."/>
            <person name="Martin F."/>
            <person name="Silar P."/>
            <person name="Natvig D."/>
            <person name="Lalanne C."/>
            <person name="Gautier V."/>
            <person name="Ament-velasquez S.L."/>
            <person name="Kruys A."/>
            <person name="Hutchinson M.I."/>
            <person name="Powell A.J."/>
            <person name="Barry K."/>
            <person name="Miller A.N."/>
            <person name="Grigoriev I.V."/>
            <person name="Debuchy R."/>
            <person name="Gladieux P."/>
            <person name="Thoren M.H."/>
            <person name="Johannesson H."/>
        </authorList>
    </citation>
    <scope>NUCLEOTIDE SEQUENCE</scope>
    <source>
        <strain evidence="2">CBS 232.78</strain>
    </source>
</reference>
<dbReference type="EMBL" id="JAULSW010000006">
    <property type="protein sequence ID" value="KAK3377506.1"/>
    <property type="molecule type" value="Genomic_DNA"/>
</dbReference>
<feature type="region of interest" description="Disordered" evidence="1">
    <location>
        <begin position="1"/>
        <end position="24"/>
    </location>
</feature>
<name>A0AAE0KK49_9PEZI</name>
<evidence type="ECO:0000313" key="3">
    <source>
        <dbReference type="Proteomes" id="UP001285441"/>
    </source>
</evidence>
<reference evidence="2" key="1">
    <citation type="journal article" date="2023" name="Mol. Phylogenet. Evol.">
        <title>Genome-scale phylogeny and comparative genomics of the fungal order Sordariales.</title>
        <authorList>
            <person name="Hensen N."/>
            <person name="Bonometti L."/>
            <person name="Westerberg I."/>
            <person name="Brannstrom I.O."/>
            <person name="Guillou S."/>
            <person name="Cros-Aarteil S."/>
            <person name="Calhoun S."/>
            <person name="Haridas S."/>
            <person name="Kuo A."/>
            <person name="Mondo S."/>
            <person name="Pangilinan J."/>
            <person name="Riley R."/>
            <person name="LaButti K."/>
            <person name="Andreopoulos B."/>
            <person name="Lipzen A."/>
            <person name="Chen C."/>
            <person name="Yan M."/>
            <person name="Daum C."/>
            <person name="Ng V."/>
            <person name="Clum A."/>
            <person name="Steindorff A."/>
            <person name="Ohm R.A."/>
            <person name="Martin F."/>
            <person name="Silar P."/>
            <person name="Natvig D.O."/>
            <person name="Lalanne C."/>
            <person name="Gautier V."/>
            <person name="Ament-Velasquez S.L."/>
            <person name="Kruys A."/>
            <person name="Hutchinson M.I."/>
            <person name="Powell A.J."/>
            <person name="Barry K."/>
            <person name="Miller A.N."/>
            <person name="Grigoriev I.V."/>
            <person name="Debuchy R."/>
            <person name="Gladieux P."/>
            <person name="Hiltunen Thoren M."/>
            <person name="Johannesson H."/>
        </authorList>
    </citation>
    <scope>NUCLEOTIDE SEQUENCE</scope>
    <source>
        <strain evidence="2">CBS 232.78</strain>
    </source>
</reference>
<evidence type="ECO:0000256" key="1">
    <source>
        <dbReference type="SAM" id="MobiDB-lite"/>
    </source>
</evidence>
<gene>
    <name evidence="2" type="ORF">B0H63DRAFT_561668</name>
</gene>
<sequence>MATSATTTTTTGTTATTTPLPLTTIWSPPPGCQSILDWSERDANCWPPGDKEIYDGWLYYSPGVCIDGYTIGCTAERGATRDPRVVHPGETAARCVPSGDVHQILAVSWTESRPAGQIRWASSGLSIPALATSLPRKSSSTPSGLSSGAKAGFAVGELPATHPSNVVKMDASQIAVHRIPELPGPPVGNDELLNWGRRDSNSSSADKRLLALEQLDAEAAVIEQRLDQLQGPRQ</sequence>
<evidence type="ECO:0000313" key="2">
    <source>
        <dbReference type="EMBL" id="KAK3377506.1"/>
    </source>
</evidence>
<accession>A0AAE0KK49</accession>
<keyword evidence="3" id="KW-1185">Reference proteome</keyword>
<dbReference type="AlphaFoldDB" id="A0AAE0KK49"/>
<dbReference type="Proteomes" id="UP001285441">
    <property type="component" value="Unassembled WGS sequence"/>
</dbReference>
<feature type="region of interest" description="Disordered" evidence="1">
    <location>
        <begin position="180"/>
        <end position="205"/>
    </location>
</feature>
<protein>
    <submittedName>
        <fullName evidence="2">Uncharacterized protein</fullName>
    </submittedName>
</protein>
<organism evidence="2 3">
    <name type="scientific">Podospora didyma</name>
    <dbReference type="NCBI Taxonomy" id="330526"/>
    <lineage>
        <taxon>Eukaryota</taxon>
        <taxon>Fungi</taxon>
        <taxon>Dikarya</taxon>
        <taxon>Ascomycota</taxon>
        <taxon>Pezizomycotina</taxon>
        <taxon>Sordariomycetes</taxon>
        <taxon>Sordariomycetidae</taxon>
        <taxon>Sordariales</taxon>
        <taxon>Podosporaceae</taxon>
        <taxon>Podospora</taxon>
    </lineage>
</organism>
<proteinExistence type="predicted"/>
<feature type="compositionally biased region" description="Basic and acidic residues" evidence="1">
    <location>
        <begin position="196"/>
        <end position="205"/>
    </location>
</feature>
<comment type="caution">
    <text evidence="2">The sequence shown here is derived from an EMBL/GenBank/DDBJ whole genome shotgun (WGS) entry which is preliminary data.</text>
</comment>